<evidence type="ECO:0000313" key="4">
    <source>
        <dbReference type="Proteomes" id="UP000235916"/>
    </source>
</evidence>
<dbReference type="CDD" id="cd07341">
    <property type="entry name" value="M56_BlaR1_MecR1_like"/>
    <property type="match status" value="1"/>
</dbReference>
<dbReference type="InterPro" id="IPR008756">
    <property type="entry name" value="Peptidase_M56"/>
</dbReference>
<keyword evidence="4" id="KW-1185">Reference proteome</keyword>
<keyword evidence="1" id="KW-0472">Membrane</keyword>
<keyword evidence="1" id="KW-0812">Transmembrane</keyword>
<evidence type="ECO:0000313" key="3">
    <source>
        <dbReference type="EMBL" id="PND39091.1"/>
    </source>
</evidence>
<keyword evidence="1" id="KW-1133">Transmembrane helix</keyword>
<dbReference type="AlphaFoldDB" id="A0A2N8L076"/>
<gene>
    <name evidence="3" type="ORF">C1O66_17205</name>
</gene>
<feature type="transmembrane region" description="Helical" evidence="1">
    <location>
        <begin position="115"/>
        <end position="137"/>
    </location>
</feature>
<accession>A0A2N8L076</accession>
<protein>
    <recommendedName>
        <fullName evidence="2">Peptidase M56 domain-containing protein</fullName>
    </recommendedName>
</protein>
<evidence type="ECO:0000259" key="2">
    <source>
        <dbReference type="Pfam" id="PF05569"/>
    </source>
</evidence>
<feature type="transmembrane region" description="Helical" evidence="1">
    <location>
        <begin position="206"/>
        <end position="225"/>
    </location>
</feature>
<reference evidence="3 4" key="1">
    <citation type="submission" date="2018-01" db="EMBL/GenBank/DDBJ databases">
        <title>Draft genome sequence of Paucibacter aquatile CR182 isolated from freshwater of the Nakdong River.</title>
        <authorList>
            <person name="Choi A."/>
            <person name="Chung E.J."/>
        </authorList>
    </citation>
    <scope>NUCLEOTIDE SEQUENCE [LARGE SCALE GENOMIC DNA]</scope>
    <source>
        <strain evidence="3 4">CR182</strain>
    </source>
</reference>
<proteinExistence type="predicted"/>
<dbReference type="PANTHER" id="PTHR34978">
    <property type="entry name" value="POSSIBLE SENSOR-TRANSDUCER PROTEIN BLAR"/>
    <property type="match status" value="1"/>
</dbReference>
<name>A0A2N8L076_9BURK</name>
<organism evidence="3 4">
    <name type="scientific">Kinneretia aquatilis</name>
    <dbReference type="NCBI Taxonomy" id="2070761"/>
    <lineage>
        <taxon>Bacteria</taxon>
        <taxon>Pseudomonadati</taxon>
        <taxon>Pseudomonadota</taxon>
        <taxon>Betaproteobacteria</taxon>
        <taxon>Burkholderiales</taxon>
        <taxon>Sphaerotilaceae</taxon>
        <taxon>Roseateles</taxon>
    </lineage>
</organism>
<dbReference type="EMBL" id="POSP01000003">
    <property type="protein sequence ID" value="PND39091.1"/>
    <property type="molecule type" value="Genomic_DNA"/>
</dbReference>
<sequence length="425" mass="45919">MNSLVISVLGDVDAGSALALLGRVSLGFSLGLLGVLLLRRPLLAWLGAQGQYSLWALPPLMALALAAAPALAAQASGAEALQLPAVVMVLQAWREPARGLWQAAVQAWLAGSLPVAAPALLLAWAVGVLGLGLWAGVQHRVYRRRLRPGPGLWWAPAGSSPALLGCWRPRLVLPQDFAQRFSAEERELVLAHERGHAARHDNALRALAWALAALQWFNPLVWLALPRLRQDQELACDAQVLARRPEAWPVYAQALLKAQGLSSAVPPLATAWQSTHPLIERIAMLKKMNRLSLASSTSSPASHLRRHGGLALALSLAVASLGVSAALSTGGQTEAQPDTAAKPESAKTYCHQMARPEIPELNIRGEFILTARFSIDASNQVKVLSLQGDERLQPAVRRAIESYQCSTGKHKKRVEAMQEFRFRFD</sequence>
<evidence type="ECO:0000256" key="1">
    <source>
        <dbReference type="SAM" id="Phobius"/>
    </source>
</evidence>
<dbReference type="InterPro" id="IPR052173">
    <property type="entry name" value="Beta-lactam_resp_regulator"/>
</dbReference>
<feature type="transmembrane region" description="Helical" evidence="1">
    <location>
        <begin position="20"/>
        <end position="40"/>
    </location>
</feature>
<dbReference type="OrthoDB" id="1628901at2"/>
<dbReference type="RefSeq" id="WP_102769009.1">
    <property type="nucleotide sequence ID" value="NZ_POSP01000003.1"/>
</dbReference>
<feature type="domain" description="Peptidase M56" evidence="2">
    <location>
        <begin position="21"/>
        <end position="285"/>
    </location>
</feature>
<dbReference type="PANTHER" id="PTHR34978:SF3">
    <property type="entry name" value="SLR0241 PROTEIN"/>
    <property type="match status" value="1"/>
</dbReference>
<comment type="caution">
    <text evidence="3">The sequence shown here is derived from an EMBL/GenBank/DDBJ whole genome shotgun (WGS) entry which is preliminary data.</text>
</comment>
<dbReference type="Proteomes" id="UP000235916">
    <property type="component" value="Unassembled WGS sequence"/>
</dbReference>
<dbReference type="Pfam" id="PF05569">
    <property type="entry name" value="Peptidase_M56"/>
    <property type="match status" value="1"/>
</dbReference>
<feature type="transmembrane region" description="Helical" evidence="1">
    <location>
        <begin position="52"/>
        <end position="72"/>
    </location>
</feature>